<dbReference type="EMBL" id="MJBS01000146">
    <property type="protein sequence ID" value="OHE92490.1"/>
    <property type="molecule type" value="Genomic_DNA"/>
</dbReference>
<keyword evidence="2" id="KW-1185">Reference proteome</keyword>
<comment type="caution">
    <text evidence="1">The sequence shown here is derived from an EMBL/GenBank/DDBJ whole genome shotgun (WGS) entry which is preliminary data.</text>
</comment>
<accession>A0A1G4ATJ2</accession>
<gene>
    <name evidence="1" type="ORF">CORC01_12208</name>
</gene>
<sequence length="155" mass="16867">MENSLSSLVPEDFRLLAVSAGGGEESIRHPLAQDSSVPRERADDVRNPASALMPDDIASLAASRRLLGGNLLKNDYLVDIVSKVLIAPPRSTWDKCLISEDIRDFYLKPHQIIGKTITTLFTLGETIAQHKAKNRENGDAVYLPSGISMPASVLD</sequence>
<evidence type="ECO:0000313" key="1">
    <source>
        <dbReference type="EMBL" id="OHE92490.1"/>
    </source>
</evidence>
<dbReference type="GeneID" id="34565339"/>
<dbReference type="AlphaFoldDB" id="A0A1G4ATJ2"/>
<name>A0A1G4ATJ2_9PEZI</name>
<reference evidence="1 2" key="1">
    <citation type="submission" date="2016-09" db="EMBL/GenBank/DDBJ databases">
        <authorList>
            <person name="Capua I."/>
            <person name="De Benedictis P."/>
            <person name="Joannis T."/>
            <person name="Lombin L.H."/>
            <person name="Cattoli G."/>
        </authorList>
    </citation>
    <scope>NUCLEOTIDE SEQUENCE [LARGE SCALE GENOMIC DNA]</scope>
    <source>
        <strain evidence="1 2">IMI 309357</strain>
    </source>
</reference>
<protein>
    <submittedName>
        <fullName evidence="1">Uncharacterized protein</fullName>
    </submittedName>
</protein>
<dbReference type="RefSeq" id="XP_022469659.1">
    <property type="nucleotide sequence ID" value="XM_022623829.1"/>
</dbReference>
<dbReference type="Proteomes" id="UP000176998">
    <property type="component" value="Unassembled WGS sequence"/>
</dbReference>
<proteinExistence type="predicted"/>
<organism evidence="1 2">
    <name type="scientific">Colletotrichum orchidophilum</name>
    <dbReference type="NCBI Taxonomy" id="1209926"/>
    <lineage>
        <taxon>Eukaryota</taxon>
        <taxon>Fungi</taxon>
        <taxon>Dikarya</taxon>
        <taxon>Ascomycota</taxon>
        <taxon>Pezizomycotina</taxon>
        <taxon>Sordariomycetes</taxon>
        <taxon>Hypocreomycetidae</taxon>
        <taxon>Glomerellales</taxon>
        <taxon>Glomerellaceae</taxon>
        <taxon>Colletotrichum</taxon>
    </lineage>
</organism>
<evidence type="ECO:0000313" key="2">
    <source>
        <dbReference type="Proteomes" id="UP000176998"/>
    </source>
</evidence>